<keyword evidence="1" id="KW-1133">Transmembrane helix</keyword>
<dbReference type="EMBL" id="HBGA01092583">
    <property type="protein sequence ID" value="CAD9023504.1"/>
    <property type="molecule type" value="Transcribed_RNA"/>
</dbReference>
<sequence>MRASTLMKRDQKHLFVLCDGYSCERANAKNASIVCGLKGMQSYDGSGLNKSVRELLYVKLWNFSLDPLCPLFYIFSLAPLSLFHMYAHVHKHNQAELWLMV</sequence>
<keyword evidence="1" id="KW-0812">Transmembrane</keyword>
<proteinExistence type="predicted"/>
<keyword evidence="1" id="KW-0472">Membrane</keyword>
<name>A0A7S1NJC8_9EUGL</name>
<protein>
    <submittedName>
        <fullName evidence="2">Uncharacterized protein</fullName>
    </submittedName>
</protein>
<accession>A0A7S1NJC8</accession>
<evidence type="ECO:0000313" key="2">
    <source>
        <dbReference type="EMBL" id="CAD9023504.1"/>
    </source>
</evidence>
<feature type="transmembrane region" description="Helical" evidence="1">
    <location>
        <begin position="68"/>
        <end position="87"/>
    </location>
</feature>
<dbReference type="AlphaFoldDB" id="A0A7S1NJC8"/>
<organism evidence="2">
    <name type="scientific">Eutreptiella gymnastica</name>
    <dbReference type="NCBI Taxonomy" id="73025"/>
    <lineage>
        <taxon>Eukaryota</taxon>
        <taxon>Discoba</taxon>
        <taxon>Euglenozoa</taxon>
        <taxon>Euglenida</taxon>
        <taxon>Spirocuta</taxon>
        <taxon>Euglenophyceae</taxon>
        <taxon>Eutreptiales</taxon>
        <taxon>Eutreptiaceae</taxon>
        <taxon>Eutreptiella</taxon>
    </lineage>
</organism>
<reference evidence="2" key="1">
    <citation type="submission" date="2021-01" db="EMBL/GenBank/DDBJ databases">
        <authorList>
            <person name="Corre E."/>
            <person name="Pelletier E."/>
            <person name="Niang G."/>
            <person name="Scheremetjew M."/>
            <person name="Finn R."/>
            <person name="Kale V."/>
            <person name="Holt S."/>
            <person name="Cochrane G."/>
            <person name="Meng A."/>
            <person name="Brown T."/>
            <person name="Cohen L."/>
        </authorList>
    </citation>
    <scope>NUCLEOTIDE SEQUENCE</scope>
    <source>
        <strain evidence="2">NIES-381</strain>
    </source>
</reference>
<gene>
    <name evidence="2" type="ORF">EGYM00392_LOCUS34629</name>
</gene>
<evidence type="ECO:0000256" key="1">
    <source>
        <dbReference type="SAM" id="Phobius"/>
    </source>
</evidence>